<organism evidence="1">
    <name type="scientific">marine sediment metagenome</name>
    <dbReference type="NCBI Taxonomy" id="412755"/>
    <lineage>
        <taxon>unclassified sequences</taxon>
        <taxon>metagenomes</taxon>
        <taxon>ecological metagenomes</taxon>
    </lineage>
</organism>
<name>X1I333_9ZZZZ</name>
<feature type="non-terminal residue" evidence="1">
    <location>
        <position position="35"/>
    </location>
</feature>
<comment type="caution">
    <text evidence="1">The sequence shown here is derived from an EMBL/GenBank/DDBJ whole genome shotgun (WGS) entry which is preliminary data.</text>
</comment>
<dbReference type="EMBL" id="BARU01026425">
    <property type="protein sequence ID" value="GAH76112.1"/>
    <property type="molecule type" value="Genomic_DNA"/>
</dbReference>
<evidence type="ECO:0000313" key="1">
    <source>
        <dbReference type="EMBL" id="GAH76112.1"/>
    </source>
</evidence>
<accession>X1I333</accession>
<sequence>MTATRQVDINGKPYFLCRFATQTVASAGAKVVPIP</sequence>
<proteinExistence type="predicted"/>
<reference evidence="1" key="1">
    <citation type="journal article" date="2014" name="Front. Microbiol.">
        <title>High frequency of phylogenetically diverse reductive dehalogenase-homologous genes in deep subseafloor sedimentary metagenomes.</title>
        <authorList>
            <person name="Kawai M."/>
            <person name="Futagami T."/>
            <person name="Toyoda A."/>
            <person name="Takaki Y."/>
            <person name="Nishi S."/>
            <person name="Hori S."/>
            <person name="Arai W."/>
            <person name="Tsubouchi T."/>
            <person name="Morono Y."/>
            <person name="Uchiyama I."/>
            <person name="Ito T."/>
            <person name="Fujiyama A."/>
            <person name="Inagaki F."/>
            <person name="Takami H."/>
        </authorList>
    </citation>
    <scope>NUCLEOTIDE SEQUENCE</scope>
    <source>
        <strain evidence="1">Expedition CK06-06</strain>
    </source>
</reference>
<protein>
    <submittedName>
        <fullName evidence="1">Uncharacterized protein</fullName>
    </submittedName>
</protein>
<gene>
    <name evidence="1" type="ORF">S03H2_42448</name>
</gene>
<dbReference type="AlphaFoldDB" id="X1I333"/>